<dbReference type="CDD" id="cd16917">
    <property type="entry name" value="HATPase_UhpB-NarQ-NarX-like"/>
    <property type="match status" value="1"/>
</dbReference>
<sequence>MNTPPARVLRGVDRDRLLLLARLSIGLTYLCFPILEITTGEVTGASAAWGALGLAAFVACYVAAVLAVRAFGDPGRATYRLLGAATVLAVVLAVVFGGGWLALPIFMAVVHGVLLPPRASMAGIAAMGVTVLLIGLLRDHDPGMTLLLLLQAVTLGVLFRGMRSTRLLVTQLRRAQEEVARLAASEERLRIARDLHDLLGHSLSLIVLKSELAGRLAEEGSERALPEIHDVEAVARKALVEVREAVAGYRRRGLPEELDGARAALEAAGTHVTVRLAGTPLPEALDGLLGWAVREGVTNVIRHARASRCEIGVISGGDVTVLEIADDGRGAEPYEPGSGLRGLAERVEAAGGVVSAGPRKDGFVLRVTVPAAAGEART</sequence>
<keyword evidence="7" id="KW-1185">Reference proteome</keyword>
<evidence type="ECO:0000259" key="5">
    <source>
        <dbReference type="Pfam" id="PF07730"/>
    </source>
</evidence>
<gene>
    <name evidence="6" type="ORF">HDA43_006343</name>
</gene>
<keyword evidence="3" id="KW-0902">Two-component regulatory system</keyword>
<dbReference type="Gene3D" id="3.30.565.10">
    <property type="entry name" value="Histidine kinase-like ATPase, C-terminal domain"/>
    <property type="match status" value="1"/>
</dbReference>
<proteinExistence type="predicted"/>
<dbReference type="GO" id="GO:0046983">
    <property type="term" value="F:protein dimerization activity"/>
    <property type="evidence" value="ECO:0007669"/>
    <property type="project" value="InterPro"/>
</dbReference>
<evidence type="ECO:0000256" key="2">
    <source>
        <dbReference type="ARBA" id="ARBA00022777"/>
    </source>
</evidence>
<dbReference type="GO" id="GO:0016020">
    <property type="term" value="C:membrane"/>
    <property type="evidence" value="ECO:0007669"/>
    <property type="project" value="InterPro"/>
</dbReference>
<name>A0A852V7K2_9ACTN</name>
<keyword evidence="1 6" id="KW-0808">Transferase</keyword>
<accession>A0A852V7K2</accession>
<dbReference type="PANTHER" id="PTHR24421:SF63">
    <property type="entry name" value="SENSOR HISTIDINE KINASE DESK"/>
    <property type="match status" value="1"/>
</dbReference>
<dbReference type="Gene3D" id="1.20.5.1930">
    <property type="match status" value="1"/>
</dbReference>
<comment type="caution">
    <text evidence="6">The sequence shown here is derived from an EMBL/GenBank/DDBJ whole genome shotgun (WGS) entry which is preliminary data.</text>
</comment>
<keyword evidence="4" id="KW-1133">Transmembrane helix</keyword>
<keyword evidence="2 6" id="KW-0418">Kinase</keyword>
<dbReference type="AlphaFoldDB" id="A0A852V7K2"/>
<evidence type="ECO:0000256" key="3">
    <source>
        <dbReference type="ARBA" id="ARBA00023012"/>
    </source>
</evidence>
<dbReference type="EC" id="2.7.13.3" evidence="6"/>
<dbReference type="InterPro" id="IPR050482">
    <property type="entry name" value="Sensor_HK_TwoCompSys"/>
</dbReference>
<dbReference type="Proteomes" id="UP000576393">
    <property type="component" value="Unassembled WGS sequence"/>
</dbReference>
<keyword evidence="4" id="KW-0812">Transmembrane</keyword>
<organism evidence="6 7">
    <name type="scientific">Streptosporangium sandarakinum</name>
    <dbReference type="NCBI Taxonomy" id="1260955"/>
    <lineage>
        <taxon>Bacteria</taxon>
        <taxon>Bacillati</taxon>
        <taxon>Actinomycetota</taxon>
        <taxon>Actinomycetes</taxon>
        <taxon>Streptosporangiales</taxon>
        <taxon>Streptosporangiaceae</taxon>
        <taxon>Streptosporangium</taxon>
    </lineage>
</organism>
<feature type="transmembrane region" description="Helical" evidence="4">
    <location>
        <begin position="81"/>
        <end position="107"/>
    </location>
</feature>
<keyword evidence="4" id="KW-0472">Membrane</keyword>
<reference evidence="6 7" key="1">
    <citation type="submission" date="2020-07" db="EMBL/GenBank/DDBJ databases">
        <title>Sequencing the genomes of 1000 actinobacteria strains.</title>
        <authorList>
            <person name="Klenk H.-P."/>
        </authorList>
    </citation>
    <scope>NUCLEOTIDE SEQUENCE [LARGE SCALE GENOMIC DNA]</scope>
    <source>
        <strain evidence="6 7">DSM 45763</strain>
    </source>
</reference>
<dbReference type="Pfam" id="PF07730">
    <property type="entry name" value="HisKA_3"/>
    <property type="match status" value="1"/>
</dbReference>
<feature type="domain" description="Signal transduction histidine kinase subgroup 3 dimerisation and phosphoacceptor" evidence="5">
    <location>
        <begin position="187"/>
        <end position="252"/>
    </location>
</feature>
<dbReference type="PANTHER" id="PTHR24421">
    <property type="entry name" value="NITRATE/NITRITE SENSOR PROTEIN NARX-RELATED"/>
    <property type="match status" value="1"/>
</dbReference>
<evidence type="ECO:0000313" key="7">
    <source>
        <dbReference type="Proteomes" id="UP000576393"/>
    </source>
</evidence>
<feature type="transmembrane region" description="Helical" evidence="4">
    <location>
        <begin position="17"/>
        <end position="35"/>
    </location>
</feature>
<dbReference type="InterPro" id="IPR036890">
    <property type="entry name" value="HATPase_C_sf"/>
</dbReference>
<dbReference type="RefSeq" id="WP_179828012.1">
    <property type="nucleotide sequence ID" value="NZ_JACCCO010000003.1"/>
</dbReference>
<feature type="transmembrane region" description="Helical" evidence="4">
    <location>
        <begin position="47"/>
        <end position="69"/>
    </location>
</feature>
<dbReference type="SUPFAM" id="SSF55874">
    <property type="entry name" value="ATPase domain of HSP90 chaperone/DNA topoisomerase II/histidine kinase"/>
    <property type="match status" value="1"/>
</dbReference>
<feature type="transmembrane region" description="Helical" evidence="4">
    <location>
        <begin position="119"/>
        <end position="137"/>
    </location>
</feature>
<protein>
    <submittedName>
        <fullName evidence="6">Two-component system sensor histidine kinase DesK</fullName>
        <ecNumber evidence="6">2.7.13.3</ecNumber>
    </submittedName>
</protein>
<evidence type="ECO:0000313" key="6">
    <source>
        <dbReference type="EMBL" id="NYF44116.1"/>
    </source>
</evidence>
<dbReference type="EMBL" id="JACCCO010000003">
    <property type="protein sequence ID" value="NYF44116.1"/>
    <property type="molecule type" value="Genomic_DNA"/>
</dbReference>
<dbReference type="GO" id="GO:0000155">
    <property type="term" value="F:phosphorelay sensor kinase activity"/>
    <property type="evidence" value="ECO:0007669"/>
    <property type="project" value="InterPro"/>
</dbReference>
<evidence type="ECO:0000256" key="1">
    <source>
        <dbReference type="ARBA" id="ARBA00022679"/>
    </source>
</evidence>
<evidence type="ECO:0000256" key="4">
    <source>
        <dbReference type="SAM" id="Phobius"/>
    </source>
</evidence>
<dbReference type="InterPro" id="IPR011712">
    <property type="entry name" value="Sig_transdc_His_kin_sub3_dim/P"/>
</dbReference>
<feature type="transmembrane region" description="Helical" evidence="4">
    <location>
        <begin position="144"/>
        <end position="162"/>
    </location>
</feature>